<evidence type="ECO:0000313" key="2">
    <source>
        <dbReference type="EMBL" id="CAK0857459.1"/>
    </source>
</evidence>
<protein>
    <submittedName>
        <fullName evidence="2">Uncharacterized protein</fullName>
    </submittedName>
</protein>
<evidence type="ECO:0000256" key="1">
    <source>
        <dbReference type="SAM" id="MobiDB-lite"/>
    </source>
</evidence>
<gene>
    <name evidence="2" type="ORF">PCOR1329_LOCUS47571</name>
</gene>
<organism evidence="2 3">
    <name type="scientific">Prorocentrum cordatum</name>
    <dbReference type="NCBI Taxonomy" id="2364126"/>
    <lineage>
        <taxon>Eukaryota</taxon>
        <taxon>Sar</taxon>
        <taxon>Alveolata</taxon>
        <taxon>Dinophyceae</taxon>
        <taxon>Prorocentrales</taxon>
        <taxon>Prorocentraceae</taxon>
        <taxon>Prorocentrum</taxon>
    </lineage>
</organism>
<dbReference type="EMBL" id="CAUYUJ010015730">
    <property type="protein sequence ID" value="CAK0857459.1"/>
    <property type="molecule type" value="Genomic_DNA"/>
</dbReference>
<reference evidence="2" key="1">
    <citation type="submission" date="2023-10" db="EMBL/GenBank/DDBJ databases">
        <authorList>
            <person name="Chen Y."/>
            <person name="Shah S."/>
            <person name="Dougan E. K."/>
            <person name="Thang M."/>
            <person name="Chan C."/>
        </authorList>
    </citation>
    <scope>NUCLEOTIDE SEQUENCE [LARGE SCALE GENOMIC DNA]</scope>
</reference>
<feature type="region of interest" description="Disordered" evidence="1">
    <location>
        <begin position="1"/>
        <end position="25"/>
    </location>
</feature>
<sequence>MYRTIRRGRPRDLPRPASPRGTLAAGEATAEQVLEGQLPYSCAWREQFNRGEIQAAAYAEGASLRVAAGPAGEGESEAHRLVGCEVLQGGRELRGRSAVAGFWERCVSFKAWGAYQDAAWSRIAVDANTVLVKGKVGFAGAYGETVELWRRSEETGGRSRARC</sequence>
<evidence type="ECO:0000313" key="3">
    <source>
        <dbReference type="Proteomes" id="UP001189429"/>
    </source>
</evidence>
<comment type="caution">
    <text evidence="2">The sequence shown here is derived from an EMBL/GenBank/DDBJ whole genome shotgun (WGS) entry which is preliminary data.</text>
</comment>
<accession>A0ABN9UF06</accession>
<name>A0ABN9UF06_9DINO</name>
<proteinExistence type="predicted"/>
<keyword evidence="3" id="KW-1185">Reference proteome</keyword>
<dbReference type="Proteomes" id="UP001189429">
    <property type="component" value="Unassembled WGS sequence"/>
</dbReference>